<comment type="caution">
    <text evidence="1">The sequence shown here is derived from an EMBL/GenBank/DDBJ whole genome shotgun (WGS) entry which is preliminary data.</text>
</comment>
<evidence type="ECO:0000313" key="1">
    <source>
        <dbReference type="EMBL" id="DAD21687.1"/>
    </source>
</evidence>
<organism evidence="1 2">
    <name type="scientific">Nelumbo nucifera</name>
    <name type="common">Sacred lotus</name>
    <dbReference type="NCBI Taxonomy" id="4432"/>
    <lineage>
        <taxon>Eukaryota</taxon>
        <taxon>Viridiplantae</taxon>
        <taxon>Streptophyta</taxon>
        <taxon>Embryophyta</taxon>
        <taxon>Tracheophyta</taxon>
        <taxon>Spermatophyta</taxon>
        <taxon>Magnoliopsida</taxon>
        <taxon>Proteales</taxon>
        <taxon>Nelumbonaceae</taxon>
        <taxon>Nelumbo</taxon>
    </lineage>
</organism>
<reference evidence="1 2" key="1">
    <citation type="journal article" date="2020" name="Mol. Biol. Evol.">
        <title>Distinct Expression and Methylation Patterns for Genes with Different Fates following a Single Whole-Genome Duplication in Flowering Plants.</title>
        <authorList>
            <person name="Shi T."/>
            <person name="Rahmani R.S."/>
            <person name="Gugger P.F."/>
            <person name="Wang M."/>
            <person name="Li H."/>
            <person name="Zhang Y."/>
            <person name="Li Z."/>
            <person name="Wang Q."/>
            <person name="Van de Peer Y."/>
            <person name="Marchal K."/>
            <person name="Chen J."/>
        </authorList>
    </citation>
    <scope>NUCLEOTIDE SEQUENCE [LARGE SCALE GENOMIC DNA]</scope>
    <source>
        <tissue evidence="1">Leaf</tissue>
    </source>
</reference>
<name>A0A822XN52_NELNU</name>
<dbReference type="Proteomes" id="UP000607653">
    <property type="component" value="Unassembled WGS sequence"/>
</dbReference>
<dbReference type="EMBL" id="DUZY01000001">
    <property type="protein sequence ID" value="DAD21687.1"/>
    <property type="molecule type" value="Genomic_DNA"/>
</dbReference>
<dbReference type="AlphaFoldDB" id="A0A822XN52"/>
<protein>
    <submittedName>
        <fullName evidence="1">Uncharacterized protein</fullName>
    </submittedName>
</protein>
<sequence>MELMRGCSVWGRKLVNGIHDCWFWHQNGVQREAFEDWKPDHQLKWWVSHGGLREFSPVLFPMVRQLFGV</sequence>
<keyword evidence="2" id="KW-1185">Reference proteome</keyword>
<gene>
    <name evidence="1" type="ORF">HUJ06_023150</name>
</gene>
<proteinExistence type="predicted"/>
<accession>A0A822XN52</accession>
<evidence type="ECO:0000313" key="2">
    <source>
        <dbReference type="Proteomes" id="UP000607653"/>
    </source>
</evidence>